<keyword evidence="4" id="KW-0249">Electron transport</keyword>
<evidence type="ECO:0000256" key="3">
    <source>
        <dbReference type="ARBA" id="ARBA00022723"/>
    </source>
</evidence>
<keyword evidence="6" id="KW-0676">Redox-active center</keyword>
<evidence type="ECO:0000256" key="6">
    <source>
        <dbReference type="ARBA" id="ARBA00023284"/>
    </source>
</evidence>
<organism evidence="9">
    <name type="scientific">Leptospirillum ferriphilum</name>
    <dbReference type="NCBI Taxonomy" id="178606"/>
    <lineage>
        <taxon>Bacteria</taxon>
        <taxon>Pseudomonadati</taxon>
        <taxon>Nitrospirota</taxon>
        <taxon>Nitrospiria</taxon>
        <taxon>Nitrospirales</taxon>
        <taxon>Nitrospiraceae</taxon>
        <taxon>Leptospirillum</taxon>
    </lineage>
</organism>
<reference evidence="9" key="1">
    <citation type="journal article" date="2020" name="mSystems">
        <title>Genome- and Community-Level Interaction Insights into Carbon Utilization and Element Cycling Functions of Hydrothermarchaeota in Hydrothermal Sediment.</title>
        <authorList>
            <person name="Zhou Z."/>
            <person name="Liu Y."/>
            <person name="Xu W."/>
            <person name="Pan J."/>
            <person name="Luo Z.H."/>
            <person name="Li M."/>
        </authorList>
    </citation>
    <scope>NUCLEOTIDE SEQUENCE [LARGE SCALE GENOMIC DNA]</scope>
    <source>
        <strain evidence="9">SpSt-902</strain>
    </source>
</reference>
<dbReference type="PANTHER" id="PTHR45663:SF11">
    <property type="entry name" value="GEO12009P1"/>
    <property type="match status" value="1"/>
</dbReference>
<evidence type="ECO:0000259" key="8">
    <source>
        <dbReference type="PROSITE" id="PS51352"/>
    </source>
</evidence>
<dbReference type="InterPro" id="IPR017937">
    <property type="entry name" value="Thioredoxin_CS"/>
</dbReference>
<gene>
    <name evidence="9" type="primary">trxA</name>
    <name evidence="9" type="ORF">ENX03_06505</name>
</gene>
<evidence type="ECO:0000256" key="2">
    <source>
        <dbReference type="ARBA" id="ARBA00022448"/>
    </source>
</evidence>
<dbReference type="Pfam" id="PF00085">
    <property type="entry name" value="Thioredoxin"/>
    <property type="match status" value="1"/>
</dbReference>
<keyword evidence="2" id="KW-0813">Transport</keyword>
<accession>A0A7C3QZS6</accession>
<dbReference type="GO" id="GO:0046872">
    <property type="term" value="F:metal ion binding"/>
    <property type="evidence" value="ECO:0007669"/>
    <property type="project" value="UniProtKB-KW"/>
</dbReference>
<dbReference type="GO" id="GO:0015035">
    <property type="term" value="F:protein-disulfide reductase activity"/>
    <property type="evidence" value="ECO:0007669"/>
    <property type="project" value="UniProtKB-UniRule"/>
</dbReference>
<comment type="caution">
    <text evidence="9">The sequence shown here is derived from an EMBL/GenBank/DDBJ whole genome shotgun (WGS) entry which is preliminary data.</text>
</comment>
<dbReference type="GO" id="GO:0045454">
    <property type="term" value="P:cell redox homeostasis"/>
    <property type="evidence" value="ECO:0007669"/>
    <property type="project" value="TreeGrafter"/>
</dbReference>
<evidence type="ECO:0000256" key="4">
    <source>
        <dbReference type="ARBA" id="ARBA00022982"/>
    </source>
</evidence>
<dbReference type="CDD" id="cd02947">
    <property type="entry name" value="TRX_family"/>
    <property type="match status" value="1"/>
</dbReference>
<evidence type="ECO:0000256" key="7">
    <source>
        <dbReference type="NCBIfam" id="TIGR01068"/>
    </source>
</evidence>
<feature type="domain" description="Thioredoxin" evidence="8">
    <location>
        <begin position="31"/>
        <end position="143"/>
    </location>
</feature>
<comment type="similarity">
    <text evidence="1">Belongs to the thioredoxin family.</text>
</comment>
<dbReference type="GO" id="GO:0005829">
    <property type="term" value="C:cytosol"/>
    <property type="evidence" value="ECO:0007669"/>
    <property type="project" value="TreeGrafter"/>
</dbReference>
<keyword evidence="5" id="KW-1015">Disulfide bond</keyword>
<dbReference type="InterPro" id="IPR036249">
    <property type="entry name" value="Thioredoxin-like_sf"/>
</dbReference>
<protein>
    <recommendedName>
        <fullName evidence="7">Thioredoxin</fullName>
    </recommendedName>
</protein>
<name>A0A7C3QZS6_9BACT</name>
<sequence>MEATTPCPSCHALNRLTPGRSSEGAKCGKCGALLFPADPVTVTDDSFQRLVVESPLPVLVDLWAPWCGPCRTIAPVLEELARKYHGHLRVAKLNVDENPYTARQMEAMSIPLLLFMKDGRVLQRLVGAYPGSEIENAVRVLIGQN</sequence>
<dbReference type="InterPro" id="IPR013766">
    <property type="entry name" value="Thioredoxin_domain"/>
</dbReference>
<proteinExistence type="inferred from homology"/>
<evidence type="ECO:0000256" key="1">
    <source>
        <dbReference type="ARBA" id="ARBA00008987"/>
    </source>
</evidence>
<dbReference type="PANTHER" id="PTHR45663">
    <property type="entry name" value="GEO12009P1"/>
    <property type="match status" value="1"/>
</dbReference>
<keyword evidence="3" id="KW-0479">Metal-binding</keyword>
<dbReference type="Gene3D" id="2.30.30.380">
    <property type="entry name" value="Zn-finger domain of Sec23/24"/>
    <property type="match status" value="1"/>
</dbReference>
<dbReference type="InterPro" id="IPR049299">
    <property type="entry name" value="Thio2_N"/>
</dbReference>
<dbReference type="InterPro" id="IPR005746">
    <property type="entry name" value="Thioredoxin"/>
</dbReference>
<dbReference type="PRINTS" id="PR00421">
    <property type="entry name" value="THIOREDOXIN"/>
</dbReference>
<dbReference type="NCBIfam" id="TIGR01068">
    <property type="entry name" value="thioredoxin"/>
    <property type="match status" value="1"/>
</dbReference>
<dbReference type="SUPFAM" id="SSF52833">
    <property type="entry name" value="Thioredoxin-like"/>
    <property type="match status" value="1"/>
</dbReference>
<evidence type="ECO:0000313" key="9">
    <source>
        <dbReference type="EMBL" id="HFT93574.1"/>
    </source>
</evidence>
<dbReference type="AlphaFoldDB" id="A0A7C3QZS6"/>
<dbReference type="PROSITE" id="PS51352">
    <property type="entry name" value="THIOREDOXIN_2"/>
    <property type="match status" value="1"/>
</dbReference>
<evidence type="ECO:0000256" key="5">
    <source>
        <dbReference type="ARBA" id="ARBA00023157"/>
    </source>
</evidence>
<dbReference type="FunFam" id="3.40.30.10:FF:000001">
    <property type="entry name" value="Thioredoxin"/>
    <property type="match status" value="1"/>
</dbReference>
<dbReference type="PROSITE" id="PS00194">
    <property type="entry name" value="THIOREDOXIN_1"/>
    <property type="match status" value="1"/>
</dbReference>
<dbReference type="EMBL" id="DTMM01000132">
    <property type="protein sequence ID" value="HFT93574.1"/>
    <property type="molecule type" value="Genomic_DNA"/>
</dbReference>
<dbReference type="Gene3D" id="3.40.30.10">
    <property type="entry name" value="Glutaredoxin"/>
    <property type="match status" value="1"/>
</dbReference>
<dbReference type="Pfam" id="PF21352">
    <property type="entry name" value="Zn_ribbon_Thio2"/>
    <property type="match status" value="1"/>
</dbReference>